<dbReference type="RefSeq" id="XP_017996435.1">
    <property type="nucleotide sequence ID" value="XM_018143025.1"/>
</dbReference>
<keyword evidence="4" id="KW-0805">Transcription regulation</keyword>
<dbReference type="GO" id="GO:0006357">
    <property type="term" value="P:regulation of transcription by RNA polymerase II"/>
    <property type="evidence" value="ECO:0007669"/>
    <property type="project" value="InterPro"/>
</dbReference>
<dbReference type="AlphaFoldDB" id="A0A0N1HJA7"/>
<comment type="function">
    <text evidence="4">Component of the Mediator complex, a coactivator involved in the regulated transcription of nearly all RNA polymerase II-dependent genes. Mediator functions as a bridge to convey information from gene-specific regulatory proteins to the basal RNA polymerase II transcription machinery. Mediator is recruited to promoters by direct interactions with regulatory proteins and serves as a scaffold for the assembly of a functional pre-initiation complex with RNA polymerase II and the general transcription factors.</text>
</comment>
<keyword evidence="6" id="KW-1185">Reference proteome</keyword>
<dbReference type="GO" id="GO:0003712">
    <property type="term" value="F:transcription coregulator activity"/>
    <property type="evidence" value="ECO:0007669"/>
    <property type="project" value="InterPro"/>
</dbReference>
<gene>
    <name evidence="4" type="primary">MED11</name>
    <name evidence="5" type="ORF">AB675_3007</name>
</gene>
<dbReference type="OrthoDB" id="5418434at2759"/>
<dbReference type="GeneID" id="28734905"/>
<sequence length="171" mass="18552">MASSDEESVKDDTSPEKQVTFTAAQRIAELNDIDQFLATLLGAAAEAVGILANTGIGSTTSSTPEDQENRFQEASRTYFATLSSIEVGLKRQVYALEEAGLIQPGEERDTRKGRVVTKRHEEVTGGLFDSSWLNAMADNGVQQRYKRQLLDEAKDFLSDEKAGSGATKDSG</sequence>
<evidence type="ECO:0000256" key="1">
    <source>
        <dbReference type="ARBA" id="ARBA00004123"/>
    </source>
</evidence>
<accession>A0A0N1HJA7</accession>
<protein>
    <recommendedName>
        <fullName evidence="4">Mediator of RNA polymerase II transcription subunit 11</fullName>
    </recommendedName>
    <alternativeName>
        <fullName evidence="4">Mediator complex subunit 11</fullName>
    </alternativeName>
</protein>
<reference evidence="5 6" key="1">
    <citation type="submission" date="2015-06" db="EMBL/GenBank/DDBJ databases">
        <title>Draft genome of the ant-associated black yeast Phialophora attae CBS 131958.</title>
        <authorList>
            <person name="Moreno L.F."/>
            <person name="Stielow B.J."/>
            <person name="de Hoog S."/>
            <person name="Vicente V.A."/>
            <person name="Weiss V.A."/>
            <person name="de Vries M."/>
            <person name="Cruz L.M."/>
            <person name="Souza E.M."/>
        </authorList>
    </citation>
    <scope>NUCLEOTIDE SEQUENCE [LARGE SCALE GENOMIC DNA]</scope>
    <source>
        <strain evidence="5 6">CBS 131958</strain>
    </source>
</reference>
<evidence type="ECO:0000256" key="2">
    <source>
        <dbReference type="ARBA" id="ARBA00008186"/>
    </source>
</evidence>
<dbReference type="Gene3D" id="1.10.287.3490">
    <property type="match status" value="1"/>
</dbReference>
<dbReference type="STRING" id="1664694.A0A0N1HJA7"/>
<comment type="caution">
    <text evidence="5">The sequence shown here is derived from an EMBL/GenBank/DDBJ whole genome shotgun (WGS) entry which is preliminary data.</text>
</comment>
<evidence type="ECO:0000313" key="6">
    <source>
        <dbReference type="Proteomes" id="UP000038010"/>
    </source>
</evidence>
<keyword evidence="4" id="KW-0010">Activator</keyword>
<comment type="subunit">
    <text evidence="4">Component of the Mediator complex.</text>
</comment>
<dbReference type="GO" id="GO:0016592">
    <property type="term" value="C:mediator complex"/>
    <property type="evidence" value="ECO:0007669"/>
    <property type="project" value="InterPro"/>
</dbReference>
<dbReference type="Pfam" id="PF10280">
    <property type="entry name" value="Med11"/>
    <property type="match status" value="1"/>
</dbReference>
<evidence type="ECO:0000313" key="5">
    <source>
        <dbReference type="EMBL" id="KPI36472.1"/>
    </source>
</evidence>
<dbReference type="VEuPathDB" id="FungiDB:AB675_3007"/>
<comment type="similarity">
    <text evidence="2 4">Belongs to the Mediator complex subunit 11 family.</text>
</comment>
<dbReference type="EMBL" id="LFJN01000031">
    <property type="protein sequence ID" value="KPI36472.1"/>
    <property type="molecule type" value="Genomic_DNA"/>
</dbReference>
<dbReference type="Proteomes" id="UP000038010">
    <property type="component" value="Unassembled WGS sequence"/>
</dbReference>
<evidence type="ECO:0000256" key="4">
    <source>
        <dbReference type="RuleBase" id="RU364147"/>
    </source>
</evidence>
<dbReference type="InterPro" id="IPR019404">
    <property type="entry name" value="Mediator_Med11"/>
</dbReference>
<proteinExistence type="inferred from homology"/>
<keyword evidence="4" id="KW-0804">Transcription</keyword>
<name>A0A0N1HJA7_9EURO</name>
<keyword evidence="3 4" id="KW-0539">Nucleus</keyword>
<organism evidence="5 6">
    <name type="scientific">Cyphellophora attinorum</name>
    <dbReference type="NCBI Taxonomy" id="1664694"/>
    <lineage>
        <taxon>Eukaryota</taxon>
        <taxon>Fungi</taxon>
        <taxon>Dikarya</taxon>
        <taxon>Ascomycota</taxon>
        <taxon>Pezizomycotina</taxon>
        <taxon>Eurotiomycetes</taxon>
        <taxon>Chaetothyriomycetidae</taxon>
        <taxon>Chaetothyriales</taxon>
        <taxon>Cyphellophoraceae</taxon>
        <taxon>Cyphellophora</taxon>
    </lineage>
</organism>
<evidence type="ECO:0000256" key="3">
    <source>
        <dbReference type="ARBA" id="ARBA00023242"/>
    </source>
</evidence>
<comment type="subcellular location">
    <subcellularLocation>
        <location evidence="1 4">Nucleus</location>
    </subcellularLocation>
</comment>